<dbReference type="EMBL" id="KV417667">
    <property type="protein sequence ID" value="KZP11180.1"/>
    <property type="molecule type" value="Genomic_DNA"/>
</dbReference>
<feature type="compositionally biased region" description="Basic residues" evidence="1">
    <location>
        <begin position="18"/>
        <end position="32"/>
    </location>
</feature>
<feature type="region of interest" description="Disordered" evidence="1">
    <location>
        <begin position="14"/>
        <end position="52"/>
    </location>
</feature>
<sequence length="204" mass="22565">MIVSWVHAAININTSPAHRQRKRTGTSAHRAHSTSTRSATAPLHSAHARGAATGLKAARIPLSCRSEAESALAAHALRRFSDDSPCRLELLLTIGMMSRITLSLREREHKPIGASEGTDDYEPDYDEDEEEEYARIRWQTSSFSSARSRGKRPDTQFLSLSALGTIDSEPVYFPRGFHAAEVREILELRRLDQVAGRTASGVDL</sequence>
<evidence type="ECO:0000313" key="2">
    <source>
        <dbReference type="EMBL" id="KZP11180.1"/>
    </source>
</evidence>
<dbReference type="Proteomes" id="UP000076532">
    <property type="component" value="Unassembled WGS sequence"/>
</dbReference>
<evidence type="ECO:0000256" key="1">
    <source>
        <dbReference type="SAM" id="MobiDB-lite"/>
    </source>
</evidence>
<organism evidence="2 3">
    <name type="scientific">Athelia psychrophila</name>
    <dbReference type="NCBI Taxonomy" id="1759441"/>
    <lineage>
        <taxon>Eukaryota</taxon>
        <taxon>Fungi</taxon>
        <taxon>Dikarya</taxon>
        <taxon>Basidiomycota</taxon>
        <taxon>Agaricomycotina</taxon>
        <taxon>Agaricomycetes</taxon>
        <taxon>Agaricomycetidae</taxon>
        <taxon>Atheliales</taxon>
        <taxon>Atheliaceae</taxon>
        <taxon>Athelia</taxon>
    </lineage>
</organism>
<name>A0A166A2B8_9AGAM</name>
<keyword evidence="3" id="KW-1185">Reference proteome</keyword>
<reference evidence="2 3" key="1">
    <citation type="journal article" date="2016" name="Mol. Biol. Evol.">
        <title>Comparative Genomics of Early-Diverging Mushroom-Forming Fungi Provides Insights into the Origins of Lignocellulose Decay Capabilities.</title>
        <authorList>
            <person name="Nagy L.G."/>
            <person name="Riley R."/>
            <person name="Tritt A."/>
            <person name="Adam C."/>
            <person name="Daum C."/>
            <person name="Floudas D."/>
            <person name="Sun H."/>
            <person name="Yadav J.S."/>
            <person name="Pangilinan J."/>
            <person name="Larsson K.H."/>
            <person name="Matsuura K."/>
            <person name="Barry K."/>
            <person name="Labutti K."/>
            <person name="Kuo R."/>
            <person name="Ohm R.A."/>
            <person name="Bhattacharya S.S."/>
            <person name="Shirouzu T."/>
            <person name="Yoshinaga Y."/>
            <person name="Martin F.M."/>
            <person name="Grigoriev I.V."/>
            <person name="Hibbett D.S."/>
        </authorList>
    </citation>
    <scope>NUCLEOTIDE SEQUENCE [LARGE SCALE GENOMIC DNA]</scope>
    <source>
        <strain evidence="2 3">CBS 109695</strain>
    </source>
</reference>
<protein>
    <submittedName>
        <fullName evidence="2">Uncharacterized protein</fullName>
    </submittedName>
</protein>
<accession>A0A166A2B8</accession>
<evidence type="ECO:0000313" key="3">
    <source>
        <dbReference type="Proteomes" id="UP000076532"/>
    </source>
</evidence>
<dbReference type="AlphaFoldDB" id="A0A166A2B8"/>
<proteinExistence type="predicted"/>
<gene>
    <name evidence="2" type="ORF">FIBSPDRAFT_1050901</name>
</gene>